<reference evidence="2" key="1">
    <citation type="journal article" date="2020" name="mSystems">
        <title>Genome- and Community-Level Interaction Insights into Carbon Utilization and Element Cycling Functions of Hydrothermarchaeota in Hydrothermal Sediment.</title>
        <authorList>
            <person name="Zhou Z."/>
            <person name="Liu Y."/>
            <person name="Xu W."/>
            <person name="Pan J."/>
            <person name="Luo Z.H."/>
            <person name="Li M."/>
        </authorList>
    </citation>
    <scope>NUCLEOTIDE SEQUENCE [LARGE SCALE GENOMIC DNA]</scope>
    <source>
        <strain evidence="2">HyVt-513</strain>
    </source>
</reference>
<gene>
    <name evidence="2" type="ORF">ENJ74_03205</name>
</gene>
<comment type="caution">
    <text evidence="2">The sequence shown here is derived from an EMBL/GenBank/DDBJ whole genome shotgun (WGS) entry which is preliminary data.</text>
</comment>
<evidence type="ECO:0000313" key="2">
    <source>
        <dbReference type="EMBL" id="HFC03862.1"/>
    </source>
</evidence>
<keyword evidence="2" id="KW-0378">Hydrolase</keyword>
<dbReference type="AlphaFoldDB" id="A0A7V2SIX2"/>
<feature type="domain" description="NLPC/P60 N-terminal" evidence="1">
    <location>
        <begin position="8"/>
        <end position="55"/>
    </location>
</feature>
<protein>
    <submittedName>
        <fullName evidence="2">Glycoside hydrolase</fullName>
    </submittedName>
</protein>
<organism evidence="2">
    <name type="scientific">Nitratifractor salsuginis</name>
    <dbReference type="NCBI Taxonomy" id="269261"/>
    <lineage>
        <taxon>Bacteria</taxon>
        <taxon>Pseudomonadati</taxon>
        <taxon>Campylobacterota</taxon>
        <taxon>Epsilonproteobacteria</taxon>
        <taxon>Campylobacterales</taxon>
        <taxon>Sulfurovaceae</taxon>
        <taxon>Nitratifractor</taxon>
    </lineage>
</organism>
<proteinExistence type="predicted"/>
<evidence type="ECO:0000259" key="1">
    <source>
        <dbReference type="Pfam" id="PF12912"/>
    </source>
</evidence>
<dbReference type="GO" id="GO:0016787">
    <property type="term" value="F:hydrolase activity"/>
    <property type="evidence" value="ECO:0007669"/>
    <property type="project" value="UniProtKB-KW"/>
</dbReference>
<name>A0A7V2SIX2_9BACT</name>
<dbReference type="EMBL" id="DRNO01000217">
    <property type="protein sequence ID" value="HFC03862.1"/>
    <property type="molecule type" value="Genomic_DNA"/>
</dbReference>
<accession>A0A7V2SIX2</accession>
<dbReference type="Pfam" id="PF12912">
    <property type="entry name" value="N_NLPC_P60"/>
    <property type="match status" value="1"/>
</dbReference>
<dbReference type="InterPro" id="IPR025606">
    <property type="entry name" value="NLPC/P60_N_dom"/>
</dbReference>
<dbReference type="Proteomes" id="UP000885722">
    <property type="component" value="Unassembled WGS sequence"/>
</dbReference>
<feature type="non-terminal residue" evidence="2">
    <location>
        <position position="62"/>
    </location>
</feature>
<sequence>MFRILTLLLLPLWLMAAWHLEPGHRPRSAIDRLHFKSVRDMKTIPQNPAYYARQLKPIPRSR</sequence>